<comment type="catalytic activity">
    <reaction evidence="3">
        <text>L-methionine sulfoximine + acetyl-CoA = N-acetyl-L-methionine sulfoximine + CoA + H(+)</text>
        <dbReference type="Rhea" id="RHEA:47660"/>
        <dbReference type="ChEBI" id="CHEBI:15378"/>
        <dbReference type="ChEBI" id="CHEBI:57287"/>
        <dbReference type="ChEBI" id="CHEBI:57288"/>
        <dbReference type="ChEBI" id="CHEBI:87826"/>
        <dbReference type="ChEBI" id="CHEBI:87827"/>
    </reaction>
</comment>
<keyword evidence="2" id="KW-0012">Acyltransferase</keyword>
<sequence>MIRDASPDDAQAIATIYNDAVRTTTAIWNEVEVNALNRIEWMEARQKAGFPVLVLEEGAKVVGYASYGPFRAFDGYRGTVEHSVYVRADLRGGGRGAALLKALIYRAQAQGLHVMVAAIEAENRASIVLHQRLGFTAVGLMPQVGQKFGRWLDLLFLQLKLDERPQP</sequence>
<dbReference type="OrthoDB" id="5459937at2"/>
<dbReference type="PANTHER" id="PTHR43072">
    <property type="entry name" value="N-ACETYLTRANSFERASE"/>
    <property type="match status" value="1"/>
</dbReference>
<dbReference type="GO" id="GO:0016747">
    <property type="term" value="F:acyltransferase activity, transferring groups other than amino-acyl groups"/>
    <property type="evidence" value="ECO:0007669"/>
    <property type="project" value="InterPro"/>
</dbReference>
<protein>
    <submittedName>
        <fullName evidence="6">Phosphinothricin acetyltransferase</fullName>
    </submittedName>
</protein>
<keyword evidence="1 6" id="KW-0808">Transferase</keyword>
<name>A0A318TZY9_9RHOB</name>
<accession>A0A318TZY9</accession>
<evidence type="ECO:0000313" key="6">
    <source>
        <dbReference type="EMBL" id="PYF07715.1"/>
    </source>
</evidence>
<dbReference type="InterPro" id="IPR016181">
    <property type="entry name" value="Acyl_CoA_acyltransferase"/>
</dbReference>
<reference evidence="6 7" key="1">
    <citation type="submission" date="2018-06" db="EMBL/GenBank/DDBJ databases">
        <title>Genomic Encyclopedia of Type Strains, Phase III (KMG-III): the genomes of soil and plant-associated and newly described type strains.</title>
        <authorList>
            <person name="Whitman W."/>
        </authorList>
    </citation>
    <scope>NUCLEOTIDE SEQUENCE [LARGE SCALE GENOMIC DNA]</scope>
    <source>
        <strain evidence="6 7">JA737</strain>
    </source>
</reference>
<proteinExistence type="predicted"/>
<dbReference type="Proteomes" id="UP000247727">
    <property type="component" value="Unassembled WGS sequence"/>
</dbReference>
<evidence type="ECO:0000256" key="3">
    <source>
        <dbReference type="ARBA" id="ARBA00050603"/>
    </source>
</evidence>
<evidence type="ECO:0000256" key="4">
    <source>
        <dbReference type="ARBA" id="ARBA00051334"/>
    </source>
</evidence>
<comment type="catalytic activity">
    <reaction evidence="4">
        <text>L-methionine sulfone + acetyl-CoA = N-acetyl-L-methionine sulfone + CoA + H(+)</text>
        <dbReference type="Rhea" id="RHEA:47656"/>
        <dbReference type="ChEBI" id="CHEBI:15378"/>
        <dbReference type="ChEBI" id="CHEBI:57287"/>
        <dbReference type="ChEBI" id="CHEBI:57288"/>
        <dbReference type="ChEBI" id="CHEBI:87824"/>
        <dbReference type="ChEBI" id="CHEBI:87825"/>
    </reaction>
</comment>
<keyword evidence="7" id="KW-1185">Reference proteome</keyword>
<gene>
    <name evidence="6" type="ORF">C8J30_11641</name>
</gene>
<feature type="domain" description="N-acetyltransferase" evidence="5">
    <location>
        <begin position="1"/>
        <end position="162"/>
    </location>
</feature>
<dbReference type="PROSITE" id="PS51186">
    <property type="entry name" value="GNAT"/>
    <property type="match status" value="1"/>
</dbReference>
<comment type="caution">
    <text evidence="6">The sequence shown here is derived from an EMBL/GenBank/DDBJ whole genome shotgun (WGS) entry which is preliminary data.</text>
</comment>
<evidence type="ECO:0000259" key="5">
    <source>
        <dbReference type="PROSITE" id="PS51186"/>
    </source>
</evidence>
<evidence type="ECO:0000256" key="2">
    <source>
        <dbReference type="ARBA" id="ARBA00023315"/>
    </source>
</evidence>
<dbReference type="SUPFAM" id="SSF55729">
    <property type="entry name" value="Acyl-CoA N-acyltransferases (Nat)"/>
    <property type="match status" value="1"/>
</dbReference>
<dbReference type="InterPro" id="IPR000182">
    <property type="entry name" value="GNAT_dom"/>
</dbReference>
<evidence type="ECO:0000313" key="7">
    <source>
        <dbReference type="Proteomes" id="UP000247727"/>
    </source>
</evidence>
<organism evidence="6 7">
    <name type="scientific">Rhodobacter viridis</name>
    <dbReference type="NCBI Taxonomy" id="1054202"/>
    <lineage>
        <taxon>Bacteria</taxon>
        <taxon>Pseudomonadati</taxon>
        <taxon>Pseudomonadota</taxon>
        <taxon>Alphaproteobacteria</taxon>
        <taxon>Rhodobacterales</taxon>
        <taxon>Rhodobacter group</taxon>
        <taxon>Rhodobacter</taxon>
    </lineage>
</organism>
<dbReference type="PANTHER" id="PTHR43072:SF23">
    <property type="entry name" value="UPF0039 PROTEIN C11D3.02C"/>
    <property type="match status" value="1"/>
</dbReference>
<dbReference type="EMBL" id="QJTK01000016">
    <property type="protein sequence ID" value="PYF07715.1"/>
    <property type="molecule type" value="Genomic_DNA"/>
</dbReference>
<evidence type="ECO:0000256" key="1">
    <source>
        <dbReference type="ARBA" id="ARBA00022679"/>
    </source>
</evidence>
<dbReference type="FunFam" id="3.40.630.30:FF:000026">
    <property type="entry name" value="Phosphinothricin acetyltransferase"/>
    <property type="match status" value="1"/>
</dbReference>
<dbReference type="Pfam" id="PF13420">
    <property type="entry name" value="Acetyltransf_4"/>
    <property type="match status" value="1"/>
</dbReference>
<dbReference type="Gene3D" id="3.40.630.30">
    <property type="match status" value="1"/>
</dbReference>
<dbReference type="RefSeq" id="WP_110806795.1">
    <property type="nucleotide sequence ID" value="NZ_QJTK01000016.1"/>
</dbReference>
<dbReference type="CDD" id="cd04301">
    <property type="entry name" value="NAT_SF"/>
    <property type="match status" value="1"/>
</dbReference>
<dbReference type="AlphaFoldDB" id="A0A318TZY9"/>